<proteinExistence type="predicted"/>
<dbReference type="GeneID" id="42778587"/>
<dbReference type="Proteomes" id="UP000474054">
    <property type="component" value="Unassembled WGS sequence"/>
</dbReference>
<evidence type="ECO:0000313" key="3">
    <source>
        <dbReference type="EMBL" id="MQL55500.1"/>
    </source>
</evidence>
<dbReference type="GO" id="GO:0016740">
    <property type="term" value="F:transferase activity"/>
    <property type="evidence" value="ECO:0007669"/>
    <property type="project" value="UniProtKB-KW"/>
</dbReference>
<accession>A0A650CTR4</accession>
<name>A0A650CTR4_ACIAM</name>
<reference evidence="3 6" key="1">
    <citation type="submission" date="2019-10" db="EMBL/GenBank/DDBJ databases">
        <title>Comparative genomics of sulfur disproportionating microorganisms.</title>
        <authorList>
            <person name="Ward L.M."/>
            <person name="Bertran E."/>
            <person name="Johnston D."/>
        </authorList>
    </citation>
    <scope>NUCLEOTIDE SEQUENCE [LARGE SCALE GENOMIC DNA]</scope>
    <source>
        <strain evidence="3 6">DSM 3772</strain>
    </source>
</reference>
<dbReference type="Gene3D" id="3.60.20.10">
    <property type="entry name" value="Glutamine Phosphoribosylpyrophosphate, subunit 1, domain 1"/>
    <property type="match status" value="1"/>
</dbReference>
<dbReference type="EMBL" id="WHYS01000001">
    <property type="protein sequence ID" value="MQL55500.1"/>
    <property type="molecule type" value="Genomic_DNA"/>
</dbReference>
<dbReference type="Proteomes" id="UP000426328">
    <property type="component" value="Chromosome"/>
</dbReference>
<organism evidence="4 5">
    <name type="scientific">Acidianus ambivalens</name>
    <name type="common">Desulfurolobus ambivalens</name>
    <dbReference type="NCBI Taxonomy" id="2283"/>
    <lineage>
        <taxon>Archaea</taxon>
        <taxon>Thermoproteota</taxon>
        <taxon>Thermoprotei</taxon>
        <taxon>Sulfolobales</taxon>
        <taxon>Sulfolobaceae</taxon>
        <taxon>Acidianus</taxon>
    </lineage>
</organism>
<sequence>MCRMFAYVGDSKEELTKLYEALKESAKNDVIASKYGLNPVHGDGWGYVIYDGERIYFYKSKNPIFTESLVLPSIEGKFYAIFHARQATDKSTVSARFAHPFYGDDENYFYFFAHNGSVDKEKLAHDLNFQGQTTIDSELALKFLIKNGIEKGIDLLMKEYTKSALNVFILRISRSDGSAELYYVNYYTRKDRSEYYKFYKTENAVFSSTLTYYGIRGVEVEEGKLLKL</sequence>
<evidence type="ECO:0000256" key="1">
    <source>
        <dbReference type="ARBA" id="ARBA00022962"/>
    </source>
</evidence>
<dbReference type="InterPro" id="IPR026869">
    <property type="entry name" value="EgtC-like"/>
</dbReference>
<protein>
    <submittedName>
        <fullName evidence="4">Class II glutamine amidotransferase</fullName>
    </submittedName>
</protein>
<dbReference type="Pfam" id="PF13230">
    <property type="entry name" value="GATase_4"/>
    <property type="match status" value="1"/>
</dbReference>
<dbReference type="KEGG" id="aamb:D1866_02565"/>
<keyword evidence="1 4" id="KW-0315">Glutamine amidotransferase</keyword>
<dbReference type="RefSeq" id="WP_152941260.1">
    <property type="nucleotide sequence ID" value="NZ_CP045482.1"/>
</dbReference>
<dbReference type="PROSITE" id="PS51278">
    <property type="entry name" value="GATASE_TYPE_2"/>
    <property type="match status" value="1"/>
</dbReference>
<evidence type="ECO:0000313" key="4">
    <source>
        <dbReference type="EMBL" id="QGR21032.1"/>
    </source>
</evidence>
<dbReference type="PANTHER" id="PTHR42824">
    <property type="entry name" value="GLUTAMINE AMIDOTRANSFERASE"/>
    <property type="match status" value="1"/>
</dbReference>
<evidence type="ECO:0000259" key="2">
    <source>
        <dbReference type="PROSITE" id="PS51278"/>
    </source>
</evidence>
<reference evidence="4 5" key="2">
    <citation type="submission" date="2019-10" db="EMBL/GenBank/DDBJ databases">
        <title>Genome Sequences from Six Type Strain Members of the Archaeal Family Sulfolobaceae: Acidianus ambivalens, Acidianus infernus, Metallosphaera prunae, Stygiolobus azoricus, Sulfolobus metallicus, and Sulfurisphaera ohwakuensis.</title>
        <authorList>
            <person name="Counts J.A."/>
            <person name="Kelly R.M."/>
        </authorList>
    </citation>
    <scope>NUCLEOTIDE SEQUENCE [LARGE SCALE GENOMIC DNA]</scope>
    <source>
        <strain evidence="4 5">LEI 10</strain>
    </source>
</reference>
<dbReference type="InterPro" id="IPR017932">
    <property type="entry name" value="GATase_2_dom"/>
</dbReference>
<dbReference type="PANTHER" id="PTHR42824:SF1">
    <property type="entry name" value="GLUTAMINE AMIDOTRANSFERASE YAFJ-RELATED"/>
    <property type="match status" value="1"/>
</dbReference>
<keyword evidence="5" id="KW-1185">Reference proteome</keyword>
<gene>
    <name evidence="4" type="ORF">D1866_02565</name>
    <name evidence="3" type="ORF">GFB69_07030</name>
</gene>
<dbReference type="InterPro" id="IPR029055">
    <property type="entry name" value="Ntn_hydrolases_N"/>
</dbReference>
<evidence type="ECO:0000313" key="6">
    <source>
        <dbReference type="Proteomes" id="UP000474054"/>
    </source>
</evidence>
<dbReference type="SUPFAM" id="SSF56235">
    <property type="entry name" value="N-terminal nucleophile aminohydrolases (Ntn hydrolases)"/>
    <property type="match status" value="1"/>
</dbReference>
<evidence type="ECO:0000313" key="5">
    <source>
        <dbReference type="Proteomes" id="UP000426328"/>
    </source>
</evidence>
<dbReference type="AlphaFoldDB" id="A0A650CTR4"/>
<dbReference type="EMBL" id="CP045482">
    <property type="protein sequence ID" value="QGR21032.1"/>
    <property type="molecule type" value="Genomic_DNA"/>
</dbReference>
<feature type="domain" description="Glutamine amidotransferase type-2" evidence="2">
    <location>
        <begin position="2"/>
        <end position="228"/>
    </location>
</feature>
<keyword evidence="4" id="KW-0808">Transferase</keyword>